<feature type="compositionally biased region" description="Basic and acidic residues" evidence="5">
    <location>
        <begin position="190"/>
        <end position="215"/>
    </location>
</feature>
<protein>
    <submittedName>
        <fullName evidence="8">Probable endopeptidase p60</fullName>
        <ecNumber evidence="8">3.4.-.-</ecNumber>
    </submittedName>
</protein>
<feature type="compositionally biased region" description="Basic residues" evidence="5">
    <location>
        <begin position="173"/>
        <end position="186"/>
    </location>
</feature>
<gene>
    <name evidence="8" type="primary">iap_1</name>
    <name evidence="8" type="ORF">ERS852394_01626</name>
</gene>
<evidence type="ECO:0000256" key="5">
    <source>
        <dbReference type="SAM" id="MobiDB-lite"/>
    </source>
</evidence>
<feature type="compositionally biased region" description="Basic residues" evidence="5">
    <location>
        <begin position="120"/>
        <end position="135"/>
    </location>
</feature>
<dbReference type="InterPro" id="IPR038765">
    <property type="entry name" value="Papain-like_cys_pep_sf"/>
</dbReference>
<dbReference type="Pfam" id="PF01551">
    <property type="entry name" value="Peptidase_M23"/>
    <property type="match status" value="1"/>
</dbReference>
<reference evidence="8 9" key="1">
    <citation type="submission" date="2015-09" db="EMBL/GenBank/DDBJ databases">
        <authorList>
            <consortium name="Pathogen Informatics"/>
        </authorList>
    </citation>
    <scope>NUCLEOTIDE SEQUENCE [LARGE SCALE GENOMIC DNA]</scope>
    <source>
        <strain evidence="8 9">2789STDY5608837</strain>
    </source>
</reference>
<dbReference type="EC" id="3.4.-.-" evidence="8"/>
<dbReference type="InterPro" id="IPR016047">
    <property type="entry name" value="M23ase_b-sheet_dom"/>
</dbReference>
<dbReference type="PANTHER" id="PTHR47053">
    <property type="entry name" value="MUREIN DD-ENDOPEPTIDASE MEPH-RELATED"/>
    <property type="match status" value="1"/>
</dbReference>
<keyword evidence="6" id="KW-0472">Membrane</keyword>
<keyword evidence="3 8" id="KW-0378">Hydrolase</keyword>
<dbReference type="GO" id="GO:0006508">
    <property type="term" value="P:proteolysis"/>
    <property type="evidence" value="ECO:0007669"/>
    <property type="project" value="UniProtKB-KW"/>
</dbReference>
<evidence type="ECO:0000313" key="8">
    <source>
        <dbReference type="EMBL" id="CUO17288.1"/>
    </source>
</evidence>
<keyword evidence="6" id="KW-1133">Transmembrane helix</keyword>
<dbReference type="InterPro" id="IPR059180">
    <property type="entry name" value="3D_YorM"/>
</dbReference>
<feature type="domain" description="NlpC/P60" evidence="7">
    <location>
        <begin position="822"/>
        <end position="946"/>
    </location>
</feature>
<feature type="region of interest" description="Disordered" evidence="5">
    <location>
        <begin position="1"/>
        <end position="215"/>
    </location>
</feature>
<dbReference type="PANTHER" id="PTHR47053:SF1">
    <property type="entry name" value="MUREIN DD-ENDOPEPTIDASE MEPH-RELATED"/>
    <property type="match status" value="1"/>
</dbReference>
<keyword evidence="2" id="KW-0645">Protease</keyword>
<evidence type="ECO:0000256" key="3">
    <source>
        <dbReference type="ARBA" id="ARBA00022801"/>
    </source>
</evidence>
<feature type="compositionally biased region" description="Basic and acidic residues" evidence="5">
    <location>
        <begin position="67"/>
        <end position="105"/>
    </location>
</feature>
<dbReference type="InterPro" id="IPR011055">
    <property type="entry name" value="Dup_hybrid_motif"/>
</dbReference>
<dbReference type="CDD" id="cd12797">
    <property type="entry name" value="M23_peptidase"/>
    <property type="match status" value="1"/>
</dbReference>
<evidence type="ECO:0000259" key="7">
    <source>
        <dbReference type="PROSITE" id="PS51935"/>
    </source>
</evidence>
<dbReference type="CDD" id="cd14667">
    <property type="entry name" value="3D_containing_proteins"/>
    <property type="match status" value="1"/>
</dbReference>
<dbReference type="RefSeq" id="WP_055066061.1">
    <property type="nucleotide sequence ID" value="NZ_CYZD01000006.1"/>
</dbReference>
<organism evidence="8 9">
    <name type="scientific">Blautia obeum</name>
    <dbReference type="NCBI Taxonomy" id="40520"/>
    <lineage>
        <taxon>Bacteria</taxon>
        <taxon>Bacillati</taxon>
        <taxon>Bacillota</taxon>
        <taxon>Clostridia</taxon>
        <taxon>Lachnospirales</taxon>
        <taxon>Lachnospiraceae</taxon>
        <taxon>Blautia</taxon>
    </lineage>
</organism>
<dbReference type="Proteomes" id="UP000095409">
    <property type="component" value="Unassembled WGS sequence"/>
</dbReference>
<dbReference type="Gene3D" id="2.70.70.10">
    <property type="entry name" value="Glucose Permease (Domain IIA)"/>
    <property type="match status" value="1"/>
</dbReference>
<dbReference type="SUPFAM" id="SSF51261">
    <property type="entry name" value="Duplicated hybrid motif"/>
    <property type="match status" value="1"/>
</dbReference>
<feature type="compositionally biased region" description="Basic and acidic residues" evidence="5">
    <location>
        <begin position="142"/>
        <end position="169"/>
    </location>
</feature>
<dbReference type="SUPFAM" id="SSF54001">
    <property type="entry name" value="Cysteine proteinases"/>
    <property type="match status" value="1"/>
</dbReference>
<name>A0A174CZX1_9FIRM</name>
<evidence type="ECO:0000256" key="2">
    <source>
        <dbReference type="ARBA" id="ARBA00022670"/>
    </source>
</evidence>
<feature type="compositionally biased region" description="Basic and acidic residues" evidence="5">
    <location>
        <begin position="26"/>
        <end position="49"/>
    </location>
</feature>
<dbReference type="GO" id="GO:0008234">
    <property type="term" value="F:cysteine-type peptidase activity"/>
    <property type="evidence" value="ECO:0007669"/>
    <property type="project" value="UniProtKB-KW"/>
</dbReference>
<evidence type="ECO:0000256" key="4">
    <source>
        <dbReference type="ARBA" id="ARBA00022807"/>
    </source>
</evidence>
<dbReference type="Pfam" id="PF00877">
    <property type="entry name" value="NLPC_P60"/>
    <property type="match status" value="1"/>
</dbReference>
<dbReference type="InterPro" id="IPR051202">
    <property type="entry name" value="Peptidase_C40"/>
</dbReference>
<dbReference type="PROSITE" id="PS51935">
    <property type="entry name" value="NLPC_P60"/>
    <property type="match status" value="1"/>
</dbReference>
<comment type="similarity">
    <text evidence="1">Belongs to the peptidase C40 family.</text>
</comment>
<feature type="transmembrane region" description="Helical" evidence="6">
    <location>
        <begin position="386"/>
        <end position="407"/>
    </location>
</feature>
<dbReference type="NCBIfam" id="NF045974">
    <property type="entry name" value="conju_CD1108"/>
    <property type="match status" value="1"/>
</dbReference>
<dbReference type="AlphaFoldDB" id="A0A174CZX1"/>
<dbReference type="Gene3D" id="3.90.1720.10">
    <property type="entry name" value="endopeptidase domain like (from Nostoc punctiforme)"/>
    <property type="match status" value="1"/>
</dbReference>
<evidence type="ECO:0000313" key="9">
    <source>
        <dbReference type="Proteomes" id="UP000095409"/>
    </source>
</evidence>
<keyword evidence="4" id="KW-0788">Thiol protease</keyword>
<dbReference type="InterPro" id="IPR000064">
    <property type="entry name" value="NLP_P60_dom"/>
</dbReference>
<evidence type="ECO:0000256" key="1">
    <source>
        <dbReference type="ARBA" id="ARBA00007074"/>
    </source>
</evidence>
<sequence length="946" mass="106532">MGKQKYTAKEKKVSRMTRNGLVEENLATKDTRKVTNSDQELPYKQKDVEQAFITSEKKKNSHKKAEKKQFSEKVQEGNPAKKEEAANSPPEKRKTQGRYRYRDKPAGVSVDSAVEIRERKEKHRSQYQRQKKKQQRLQFGKLETDGSLKKEKKTSAETDGGHFQAEKNDVSTNRKKGKQKYSRKTIKTYQEVDKAARKQEAERQNKIPKDSVYTKKTNEEQKAKVKYHLYFDKKTEKTDGKKKTLSSVPKKALKNAVYQKAGEDEEENSAVDAAHKLVRSGEWILQEHSSRNIRKNRSQIHKENRLEKRAWKSASRYQYQKYLEEHPEMQKKLITKLIQKQRIKREYQMAYRAGKIAKETKDTSIRSVNLATKIARKAQEVFVRNVTTLISMGVLLILLLSVMTGFASCSAMFSNGISTVIVSSYIADPDEIEKAELYYTQLEASLQQKINQMEARYPGKDEYRYNIGEIGHDPHTLISYLTASYGDFKFDEIKGELETIFSLQYGITVEEKSETRQETSTIQVGQSLGNVVTSGYCNCPICCGVWSGGPTASGAMPQANHTLAVDAANPFLPMGTKVVMNGIEYTVEDTGNFAQYGVQFDVYYDNHAVAEAHGHQTWECFLAEGNQNSVEITRTVTADVLNVSVQAKPLRSVILSRMEEDEQEIYEEVYSNRGNLQTYKTPVELNWYAYISTYYGYSVNNGTGQTQLHRGVTINVRQGTEVKSAMNGFVVDVGYSGTFGNYVVTQDKKGVQIKYAYLQSISVANGQEVTTDTVIGTTGSTGSATGSQLYLELVKDGEYYNPVFYISTGDSGLYGGGGSYDDETVRRLFAEADKYLGMPYVWGGSSPETSFDCSGFVSYVFTNSGVCNMGRLTAQGIYDICMPVSPEEARPGDIIFFTGTYDAGEPVTHVGIYAGDGQMIHCGNPIQYTSINSAYWQSHFYAFGRP</sequence>
<keyword evidence="6" id="KW-0812">Transmembrane</keyword>
<proteinExistence type="inferred from homology"/>
<accession>A0A174CZX1</accession>
<evidence type="ECO:0000256" key="6">
    <source>
        <dbReference type="SAM" id="Phobius"/>
    </source>
</evidence>
<dbReference type="EMBL" id="CYZD01000006">
    <property type="protein sequence ID" value="CUO17288.1"/>
    <property type="molecule type" value="Genomic_DNA"/>
</dbReference>